<name>A0A7G9QZ85_9MICO</name>
<accession>A0A7G9QZ85</accession>
<dbReference type="KEGG" id="pei:H9L10_10080"/>
<keyword evidence="2" id="KW-1185">Reference proteome</keyword>
<evidence type="ECO:0000313" key="2">
    <source>
        <dbReference type="Proteomes" id="UP000515976"/>
    </source>
</evidence>
<dbReference type="RefSeq" id="WP_166099958.1">
    <property type="nucleotide sequence ID" value="NZ_BMMY01000003.1"/>
</dbReference>
<dbReference type="EMBL" id="CP060712">
    <property type="protein sequence ID" value="QNN48660.1"/>
    <property type="molecule type" value="Genomic_DNA"/>
</dbReference>
<dbReference type="SUPFAM" id="SSF109854">
    <property type="entry name" value="DinB/YfiT-like putative metalloenzymes"/>
    <property type="match status" value="1"/>
</dbReference>
<dbReference type="InterPro" id="IPR007061">
    <property type="entry name" value="MST-like"/>
</dbReference>
<proteinExistence type="predicted"/>
<dbReference type="AlphaFoldDB" id="A0A7G9QZ85"/>
<dbReference type="Gene3D" id="1.20.120.450">
    <property type="entry name" value="dinb family like domain"/>
    <property type="match status" value="1"/>
</dbReference>
<evidence type="ECO:0000313" key="1">
    <source>
        <dbReference type="EMBL" id="QNN48660.1"/>
    </source>
</evidence>
<gene>
    <name evidence="1" type="ORF">H9L10_10080</name>
</gene>
<reference evidence="1 2" key="1">
    <citation type="submission" date="2020-08" db="EMBL/GenBank/DDBJ databases">
        <title>Genome sequence of Phycicoccus endophyticus JCM 31784T.</title>
        <authorList>
            <person name="Hyun D.-W."/>
            <person name="Bae J.-W."/>
        </authorList>
    </citation>
    <scope>NUCLEOTIDE SEQUENCE [LARGE SCALE GENOMIC DNA]</scope>
    <source>
        <strain evidence="1 2">JCM 31784</strain>
    </source>
</reference>
<organism evidence="1 2">
    <name type="scientific">Phycicoccus endophyticus</name>
    <dbReference type="NCBI Taxonomy" id="1690220"/>
    <lineage>
        <taxon>Bacteria</taxon>
        <taxon>Bacillati</taxon>
        <taxon>Actinomycetota</taxon>
        <taxon>Actinomycetes</taxon>
        <taxon>Micrococcales</taxon>
        <taxon>Intrasporangiaceae</taxon>
        <taxon>Phycicoccus</taxon>
    </lineage>
</organism>
<dbReference type="Pfam" id="PF04978">
    <property type="entry name" value="MST"/>
    <property type="match status" value="1"/>
</dbReference>
<protein>
    <submittedName>
        <fullName evidence="1">DUF664 domain-containing protein</fullName>
    </submittedName>
</protein>
<sequence length="163" mass="18004">MSEPDREVLLRRLSGARRHILDQLEGLDDGQLRRAVLPSGWSCLGLVRHLTLSDERYWFEVVVAGREVDLPEDGLSDWVVGEHEQAAEVVGAYRAAVAAADDVLAVSDLGAPPARTEPWWEQVGLAFPDVRSVVLHVLVETATHAGHLDAARELLDGRRYIVL</sequence>
<dbReference type="InterPro" id="IPR034660">
    <property type="entry name" value="DinB/YfiT-like"/>
</dbReference>
<dbReference type="Proteomes" id="UP000515976">
    <property type="component" value="Chromosome"/>
</dbReference>